<name>A0A6I3M3H7_9MICO</name>
<proteinExistence type="predicted"/>
<evidence type="ECO:0000313" key="5">
    <source>
        <dbReference type="Proteomes" id="UP000433071"/>
    </source>
</evidence>
<dbReference type="InterPro" id="IPR001638">
    <property type="entry name" value="Solute-binding_3/MltF_N"/>
</dbReference>
<dbReference type="PANTHER" id="PTHR35936">
    <property type="entry name" value="MEMBRANE-BOUND LYTIC MUREIN TRANSGLYCOSYLASE F"/>
    <property type="match status" value="1"/>
</dbReference>
<dbReference type="AlphaFoldDB" id="A0A6I3M3H7"/>
<evidence type="ECO:0000256" key="2">
    <source>
        <dbReference type="SAM" id="SignalP"/>
    </source>
</evidence>
<dbReference type="RefSeq" id="WP_155050529.1">
    <property type="nucleotide sequence ID" value="NZ_BAAAIB010000003.1"/>
</dbReference>
<sequence>MALRTTLTTTGLLGATAVLASLALTGCSGFGTAAAGAADAGGPDVPIGDEVSTTADPEIAALLPAAIVEKGHLDIAVDIPFPPMAMYDDTNREVGFDPELARLLGQKLDIDVSINKQAFDSVIPSLQAGKNDLILSGMNDTPERQETLNFVDYTHGGFAIVVEAGNAAGITTQSDLCGRTVAVQKATVQGELLRAMECGSSPVVVTELPSDLDAQTALRAGKADAYVSDAVVAEYAAATTSDGEAFDVVRDPENPAGFAPVYSGIGILKDDAELTEAIRQAFQALIDEGAYQQVLDRNNIGAYAVESAEVNRGAGS</sequence>
<evidence type="ECO:0000313" key="4">
    <source>
        <dbReference type="EMBL" id="MTH67411.1"/>
    </source>
</evidence>
<keyword evidence="5" id="KW-1185">Reference proteome</keyword>
<accession>A0A6I3M3H7</accession>
<dbReference type="PROSITE" id="PS51257">
    <property type="entry name" value="PROKAR_LIPOPROTEIN"/>
    <property type="match status" value="1"/>
</dbReference>
<dbReference type="Proteomes" id="UP000433071">
    <property type="component" value="Unassembled WGS sequence"/>
</dbReference>
<feature type="chain" id="PRO_5039476891" evidence="2">
    <location>
        <begin position="21"/>
        <end position="316"/>
    </location>
</feature>
<evidence type="ECO:0000259" key="3">
    <source>
        <dbReference type="SMART" id="SM00062"/>
    </source>
</evidence>
<dbReference type="PANTHER" id="PTHR35936:SF17">
    <property type="entry name" value="ARGININE-BINDING EXTRACELLULAR PROTEIN ARTP"/>
    <property type="match status" value="1"/>
</dbReference>
<keyword evidence="1 2" id="KW-0732">Signal</keyword>
<dbReference type="SUPFAM" id="SSF53850">
    <property type="entry name" value="Periplasmic binding protein-like II"/>
    <property type="match status" value="1"/>
</dbReference>
<organism evidence="4 5">
    <name type="scientific">Agromyces bracchium</name>
    <dbReference type="NCBI Taxonomy" id="88376"/>
    <lineage>
        <taxon>Bacteria</taxon>
        <taxon>Bacillati</taxon>
        <taxon>Actinomycetota</taxon>
        <taxon>Actinomycetes</taxon>
        <taxon>Micrococcales</taxon>
        <taxon>Microbacteriaceae</taxon>
        <taxon>Agromyces</taxon>
    </lineage>
</organism>
<reference evidence="4 5" key="1">
    <citation type="submission" date="2019-11" db="EMBL/GenBank/DDBJ databases">
        <title>Agromyces kandeliae sp. nov., isolated from mangrove soil.</title>
        <authorList>
            <person name="Wang R."/>
        </authorList>
    </citation>
    <scope>NUCLEOTIDE SEQUENCE [LARGE SCALE GENOMIC DNA]</scope>
    <source>
        <strain evidence="4 5">JCM 11433</strain>
    </source>
</reference>
<dbReference type="Pfam" id="PF00497">
    <property type="entry name" value="SBP_bac_3"/>
    <property type="match status" value="1"/>
</dbReference>
<comment type="caution">
    <text evidence="4">The sequence shown here is derived from an EMBL/GenBank/DDBJ whole genome shotgun (WGS) entry which is preliminary data.</text>
</comment>
<feature type="signal peptide" evidence="2">
    <location>
        <begin position="1"/>
        <end position="20"/>
    </location>
</feature>
<gene>
    <name evidence="4" type="ORF">GJ743_03370</name>
</gene>
<dbReference type="SMART" id="SM00062">
    <property type="entry name" value="PBPb"/>
    <property type="match status" value="1"/>
</dbReference>
<evidence type="ECO:0000256" key="1">
    <source>
        <dbReference type="ARBA" id="ARBA00022729"/>
    </source>
</evidence>
<dbReference type="OrthoDB" id="4633994at2"/>
<feature type="domain" description="Solute-binding protein family 3/N-terminal" evidence="3">
    <location>
        <begin position="72"/>
        <end position="298"/>
    </location>
</feature>
<dbReference type="Gene3D" id="3.40.190.10">
    <property type="entry name" value="Periplasmic binding protein-like II"/>
    <property type="match status" value="2"/>
</dbReference>
<protein>
    <submittedName>
        <fullName evidence="4">Transporter substrate-binding domain-containing protein</fullName>
    </submittedName>
</protein>
<dbReference type="EMBL" id="WMLB01000010">
    <property type="protein sequence ID" value="MTH67411.1"/>
    <property type="molecule type" value="Genomic_DNA"/>
</dbReference>